<dbReference type="GO" id="GO:0006749">
    <property type="term" value="P:glutathione metabolic process"/>
    <property type="evidence" value="ECO:0000318"/>
    <property type="project" value="GO_Central"/>
</dbReference>
<proteinExistence type="inferred from homology"/>
<dbReference type="OrthoDB" id="584361at2759"/>
<dbReference type="InterPro" id="IPR004045">
    <property type="entry name" value="Glutathione_S-Trfase_N"/>
</dbReference>
<dbReference type="SUPFAM" id="SSF52833">
    <property type="entry name" value="Thioredoxin-like"/>
    <property type="match status" value="1"/>
</dbReference>
<dbReference type="GO" id="GO:0043295">
    <property type="term" value="F:glutathione binding"/>
    <property type="evidence" value="ECO:0000318"/>
    <property type="project" value="GO_Central"/>
</dbReference>
<dbReference type="PANTHER" id="PTHR43900:SF94">
    <property type="entry name" value="GLUTATHIONE TRANSFERASE"/>
    <property type="match status" value="1"/>
</dbReference>
<dbReference type="InterPro" id="IPR034347">
    <property type="entry name" value="GST_Phi_C"/>
</dbReference>
<dbReference type="Gramene" id="KQK07514">
    <property type="protein sequence ID" value="KQK07514"/>
    <property type="gene ID" value="BRADI_2g35950v3"/>
</dbReference>
<dbReference type="eggNOG" id="KOG0867">
    <property type="taxonomic scope" value="Eukaryota"/>
</dbReference>
<feature type="domain" description="GST N-terminal" evidence="7">
    <location>
        <begin position="3"/>
        <end position="84"/>
    </location>
</feature>
<dbReference type="SFLD" id="SFLDG01154">
    <property type="entry name" value="Main.5:_Phi-like"/>
    <property type="match status" value="1"/>
</dbReference>
<evidence type="ECO:0000313" key="9">
    <source>
        <dbReference type="EMBL" id="KQK07514.1"/>
    </source>
</evidence>
<dbReference type="KEGG" id="bdi:100835322"/>
<keyword evidence="6" id="KW-0732">Signal</keyword>
<gene>
    <name evidence="10" type="primary">LOC100835322</name>
    <name evidence="9" type="ORF">BRADI_2g35950v3</name>
</gene>
<evidence type="ECO:0000259" key="8">
    <source>
        <dbReference type="PROSITE" id="PS50405"/>
    </source>
</evidence>
<dbReference type="AlphaFoldDB" id="I1HLV0"/>
<evidence type="ECO:0000256" key="6">
    <source>
        <dbReference type="SAM" id="SignalP"/>
    </source>
</evidence>
<feature type="signal peptide" evidence="6">
    <location>
        <begin position="1"/>
        <end position="19"/>
    </location>
</feature>
<evidence type="ECO:0000256" key="2">
    <source>
        <dbReference type="ARBA" id="ARBA00010128"/>
    </source>
</evidence>
<evidence type="ECO:0000313" key="10">
    <source>
        <dbReference type="EnsemblPlants" id="KQK07514"/>
    </source>
</evidence>
<dbReference type="FunFam" id="1.20.1050.10:FF:000004">
    <property type="entry name" value="Glutathione S-transferase F2"/>
    <property type="match status" value="1"/>
</dbReference>
<dbReference type="EC" id="2.5.1.18" evidence="3"/>
<comment type="similarity">
    <text evidence="2">Belongs to the GST superfamily. Phi family.</text>
</comment>
<keyword evidence="4" id="KW-0808">Transferase</keyword>
<organism evidence="9">
    <name type="scientific">Brachypodium distachyon</name>
    <name type="common">Purple false brome</name>
    <name type="synonym">Trachynia distachya</name>
    <dbReference type="NCBI Taxonomy" id="15368"/>
    <lineage>
        <taxon>Eukaryota</taxon>
        <taxon>Viridiplantae</taxon>
        <taxon>Streptophyta</taxon>
        <taxon>Embryophyta</taxon>
        <taxon>Tracheophyta</taxon>
        <taxon>Spermatophyta</taxon>
        <taxon>Magnoliopsida</taxon>
        <taxon>Liliopsida</taxon>
        <taxon>Poales</taxon>
        <taxon>Poaceae</taxon>
        <taxon>BOP clade</taxon>
        <taxon>Pooideae</taxon>
        <taxon>Stipodae</taxon>
        <taxon>Brachypodieae</taxon>
        <taxon>Brachypodium</taxon>
    </lineage>
</organism>
<evidence type="ECO:0000313" key="11">
    <source>
        <dbReference type="Proteomes" id="UP000008810"/>
    </source>
</evidence>
<dbReference type="PROSITE" id="PS50405">
    <property type="entry name" value="GST_CTER"/>
    <property type="match status" value="1"/>
</dbReference>
<dbReference type="FunFam" id="3.40.30.10:FF:000016">
    <property type="entry name" value="Glutathione S-transferase F2"/>
    <property type="match status" value="1"/>
</dbReference>
<evidence type="ECO:0000256" key="3">
    <source>
        <dbReference type="ARBA" id="ARBA00012452"/>
    </source>
</evidence>
<dbReference type="Gene3D" id="1.20.1050.10">
    <property type="match status" value="1"/>
</dbReference>
<dbReference type="EMBL" id="CM000881">
    <property type="protein sequence ID" value="KQK07514.1"/>
    <property type="molecule type" value="Genomic_DNA"/>
</dbReference>
<evidence type="ECO:0000256" key="4">
    <source>
        <dbReference type="ARBA" id="ARBA00022679"/>
    </source>
</evidence>
<dbReference type="InterPro" id="IPR010987">
    <property type="entry name" value="Glutathione-S-Trfase_C-like"/>
</dbReference>
<comment type="function">
    <text evidence="1">Conjugation of reduced glutathione to a wide number of exogenous and endogenous hydrophobic electrophiles.</text>
</comment>
<dbReference type="SFLD" id="SFLDG00358">
    <property type="entry name" value="Main_(cytGST)"/>
    <property type="match status" value="1"/>
</dbReference>
<dbReference type="RefSeq" id="XP_003566561.1">
    <property type="nucleotide sequence ID" value="XM_003566513.3"/>
</dbReference>
<reference evidence="9 10" key="1">
    <citation type="journal article" date="2010" name="Nature">
        <title>Genome sequencing and analysis of the model grass Brachypodium distachyon.</title>
        <authorList>
            <consortium name="International Brachypodium Initiative"/>
        </authorList>
    </citation>
    <scope>NUCLEOTIDE SEQUENCE [LARGE SCALE GENOMIC DNA]</scope>
    <source>
        <strain evidence="9 10">Bd21</strain>
    </source>
</reference>
<feature type="domain" description="GST C-terminal" evidence="8">
    <location>
        <begin position="90"/>
        <end position="217"/>
    </location>
</feature>
<evidence type="ECO:0000256" key="1">
    <source>
        <dbReference type="ARBA" id="ARBA00003701"/>
    </source>
</evidence>
<dbReference type="Pfam" id="PF02798">
    <property type="entry name" value="GST_N"/>
    <property type="match status" value="1"/>
</dbReference>
<dbReference type="OMA" id="CERDQTA"/>
<evidence type="ECO:0000259" key="7">
    <source>
        <dbReference type="PROSITE" id="PS50404"/>
    </source>
</evidence>
<dbReference type="GeneID" id="100835322"/>
<evidence type="ECO:0000256" key="5">
    <source>
        <dbReference type="ARBA" id="ARBA00047960"/>
    </source>
</evidence>
<dbReference type="PANTHER" id="PTHR43900">
    <property type="entry name" value="GLUTATHIONE S-TRANSFERASE RHO"/>
    <property type="match status" value="1"/>
</dbReference>
<name>I1HLV0_BRADI</name>
<dbReference type="Gene3D" id="3.40.30.10">
    <property type="entry name" value="Glutaredoxin"/>
    <property type="match status" value="1"/>
</dbReference>
<dbReference type="InterPro" id="IPR036282">
    <property type="entry name" value="Glutathione-S-Trfase_C_sf"/>
</dbReference>
<dbReference type="SFLD" id="SFLDS00019">
    <property type="entry name" value="Glutathione_Transferase_(cytos"/>
    <property type="match status" value="1"/>
</dbReference>
<dbReference type="Pfam" id="PF00043">
    <property type="entry name" value="GST_C"/>
    <property type="match status" value="1"/>
</dbReference>
<dbReference type="CDD" id="cd03053">
    <property type="entry name" value="GST_N_Phi"/>
    <property type="match status" value="1"/>
</dbReference>
<accession>I1HLV0</accession>
<keyword evidence="11" id="KW-1185">Reference proteome</keyword>
<comment type="catalytic activity">
    <reaction evidence="5">
        <text>RX + glutathione = an S-substituted glutathione + a halide anion + H(+)</text>
        <dbReference type="Rhea" id="RHEA:16437"/>
        <dbReference type="ChEBI" id="CHEBI:15378"/>
        <dbReference type="ChEBI" id="CHEBI:16042"/>
        <dbReference type="ChEBI" id="CHEBI:17792"/>
        <dbReference type="ChEBI" id="CHEBI:57925"/>
        <dbReference type="ChEBI" id="CHEBI:90779"/>
        <dbReference type="EC" id="2.5.1.18"/>
    </reaction>
</comment>
<dbReference type="GO" id="GO:0004364">
    <property type="term" value="F:glutathione transferase activity"/>
    <property type="evidence" value="ECO:0000318"/>
    <property type="project" value="GO_Central"/>
</dbReference>
<dbReference type="CDD" id="cd03187">
    <property type="entry name" value="GST_C_Phi"/>
    <property type="match status" value="1"/>
</dbReference>
<dbReference type="InterPro" id="IPR040079">
    <property type="entry name" value="Glutathione_S-Trfase"/>
</dbReference>
<dbReference type="PROSITE" id="PS50404">
    <property type="entry name" value="GST_NTER"/>
    <property type="match status" value="1"/>
</dbReference>
<reference evidence="9" key="2">
    <citation type="submission" date="2017-06" db="EMBL/GenBank/DDBJ databases">
        <title>WGS assembly of Brachypodium distachyon.</title>
        <authorList>
            <consortium name="The International Brachypodium Initiative"/>
            <person name="Lucas S."/>
            <person name="Harmon-Smith M."/>
            <person name="Lail K."/>
            <person name="Tice H."/>
            <person name="Grimwood J."/>
            <person name="Bruce D."/>
            <person name="Barry K."/>
            <person name="Shu S."/>
            <person name="Lindquist E."/>
            <person name="Wang M."/>
            <person name="Pitluck S."/>
            <person name="Vogel J.P."/>
            <person name="Garvin D.F."/>
            <person name="Mockler T.C."/>
            <person name="Schmutz J."/>
            <person name="Rokhsar D."/>
            <person name="Bevan M.W."/>
        </authorList>
    </citation>
    <scope>NUCLEOTIDE SEQUENCE</scope>
    <source>
        <strain evidence="9">Bd21</strain>
    </source>
</reference>
<dbReference type="HOGENOM" id="CLU_011226_5_1_1"/>
<dbReference type="SUPFAM" id="SSF47616">
    <property type="entry name" value="GST C-terminal domain-like"/>
    <property type="match status" value="1"/>
</dbReference>
<dbReference type="GO" id="GO:0009635">
    <property type="term" value="P:response to herbicide"/>
    <property type="evidence" value="ECO:0007669"/>
    <property type="project" value="UniProtKB-ARBA"/>
</dbReference>
<feature type="chain" id="PRO_5014094682" description="glutathione transferase" evidence="6">
    <location>
        <begin position="20"/>
        <end position="226"/>
    </location>
</feature>
<reference evidence="10" key="3">
    <citation type="submission" date="2018-08" db="UniProtKB">
        <authorList>
            <consortium name="EnsemblPlants"/>
        </authorList>
    </citation>
    <scope>IDENTIFICATION</scope>
    <source>
        <strain evidence="10">cv. Bd21</strain>
    </source>
</reference>
<dbReference type="InterPro" id="IPR036249">
    <property type="entry name" value="Thioredoxin-like_sf"/>
</dbReference>
<dbReference type="GO" id="GO:0005737">
    <property type="term" value="C:cytoplasm"/>
    <property type="evidence" value="ECO:0000318"/>
    <property type="project" value="GO_Central"/>
</dbReference>
<dbReference type="EnsemblPlants" id="KQK07514">
    <property type="protein sequence ID" value="KQK07514"/>
    <property type="gene ID" value="BRADI_2g35950v3"/>
</dbReference>
<protein>
    <recommendedName>
        <fullName evidence="3">glutathione transferase</fullName>
        <ecNumber evidence="3">2.5.1.18</ecNumber>
    </recommendedName>
</protein>
<dbReference type="STRING" id="15368.I1HLV0"/>
<dbReference type="Proteomes" id="UP000008810">
    <property type="component" value="Chromosome 2"/>
</dbReference>
<dbReference type="InterPro" id="IPR004046">
    <property type="entry name" value="GST_C"/>
</dbReference>
<sequence>MAPALKLYGWAMSPFVARALLCLEEAGVECELVSMIRDAGDHRLPDFLSKNPFGQVPVLQDGDLTLFESRAIARHVARKYKPELLCGDGSPASAAMVDVWMEVEAQQHHAPAGAIVIQCIAVELLGGVRDQAIVDENVSKLATVLDVYEARLSGSRYLAGGTTVSLADLCHFPIMRYFMETEYSTMVEERPHVKAWWEDLKARPAARKVIESMPPDFGVGKKKTED</sequence>